<protein>
    <recommendedName>
        <fullName evidence="8">Phorbol-ester/DAG-type domain-containing protein</fullName>
    </recommendedName>
</protein>
<dbReference type="GO" id="GO:0046872">
    <property type="term" value="F:metal ion binding"/>
    <property type="evidence" value="ECO:0007669"/>
    <property type="project" value="UniProtKB-KW"/>
</dbReference>
<dbReference type="Gene3D" id="3.30.60.20">
    <property type="match status" value="1"/>
</dbReference>
<dbReference type="SMART" id="SM00109">
    <property type="entry name" value="C1"/>
    <property type="match status" value="1"/>
</dbReference>
<keyword evidence="7" id="KW-1185">Reference proteome</keyword>
<sequence>MAPTPEETLALLMDPLIRHPISRHSFAPSHTVAGAVCHGCGQRIVALRDHRCLLCGVAAHRRCLYALSEKCKTDASLKCTSDGSHIPPAEPPSGRLDATSSPAAVLNVAVKQPLDRLWRSATRAADTKPPAAAPAPAPAPVARLREAAARLSLSGLEAPRRPRWDPDDALPPEPAPAPAPTPLPPSATPDTAAFARLRAAARRFREESDAGSELRLRVAKAAVGGMAAGAVVGGAVAGPAGAALGAKAAQIVGAGLVLGSPAATGAVVGGALGIHAAATAAGGRGARAAAVNRAARTVGGATAEPFAAAAAAARAAHAEAPWPPARAAERAAATLRDVAGLDAQARAFANFALEADPATAKVWAALDDLYKVRRADARGDAVADARFWARETAIDVEALRFAVADDDGAPIVAATDALVAEATYIHAFTALVRRNRDADATLERVLAARGGAGEGAARSVRRGAAALAKIGAGRDAHAKLRALVFCLEALGDSDEGPLVTADVLLPRAVACVAEAKVPHLRAELAYVDAFARDDVLLGAEGYALTTLSCALDVLADGDDSGEQPVLDLGGESWPAPPAPPPASPLGGEEWPEPS</sequence>
<dbReference type="InterPro" id="IPR002219">
    <property type="entry name" value="PKC_DAG/PE"/>
</dbReference>
<feature type="domain" description="VPS9" evidence="5">
    <location>
        <begin position="413"/>
        <end position="563"/>
    </location>
</feature>
<keyword evidence="2" id="KW-0862">Zinc</keyword>
<dbReference type="AlphaFoldDB" id="A0A8J2SE90"/>
<dbReference type="InterPro" id="IPR046349">
    <property type="entry name" value="C1-like_sf"/>
</dbReference>
<evidence type="ECO:0000256" key="3">
    <source>
        <dbReference type="SAM" id="MobiDB-lite"/>
    </source>
</evidence>
<dbReference type="Gene3D" id="1.20.1050.80">
    <property type="entry name" value="VPS9 domain"/>
    <property type="match status" value="1"/>
</dbReference>
<gene>
    <name evidence="6" type="ORF">PECAL_2P32590</name>
</gene>
<feature type="compositionally biased region" description="Pro residues" evidence="3">
    <location>
        <begin position="574"/>
        <end position="583"/>
    </location>
</feature>
<organism evidence="6 7">
    <name type="scientific">Pelagomonas calceolata</name>
    <dbReference type="NCBI Taxonomy" id="35677"/>
    <lineage>
        <taxon>Eukaryota</taxon>
        <taxon>Sar</taxon>
        <taxon>Stramenopiles</taxon>
        <taxon>Ochrophyta</taxon>
        <taxon>Pelagophyceae</taxon>
        <taxon>Pelagomonadales</taxon>
        <taxon>Pelagomonadaceae</taxon>
        <taxon>Pelagomonas</taxon>
    </lineage>
</organism>
<dbReference type="PROSITE" id="PS50081">
    <property type="entry name" value="ZF_DAG_PE_2"/>
    <property type="match status" value="1"/>
</dbReference>
<dbReference type="OrthoDB" id="79452at2759"/>
<evidence type="ECO:0000256" key="2">
    <source>
        <dbReference type="ARBA" id="ARBA00022833"/>
    </source>
</evidence>
<dbReference type="SUPFAM" id="SSF57889">
    <property type="entry name" value="Cysteine-rich domain"/>
    <property type="match status" value="1"/>
</dbReference>
<evidence type="ECO:0000259" key="5">
    <source>
        <dbReference type="PROSITE" id="PS51205"/>
    </source>
</evidence>
<dbReference type="PROSITE" id="PS00479">
    <property type="entry name" value="ZF_DAG_PE_1"/>
    <property type="match status" value="1"/>
</dbReference>
<feature type="domain" description="Phorbol-ester/DAG-type" evidence="4">
    <location>
        <begin position="23"/>
        <end position="71"/>
    </location>
</feature>
<dbReference type="InterPro" id="IPR003123">
    <property type="entry name" value="VPS9"/>
</dbReference>
<dbReference type="Pfam" id="PF02204">
    <property type="entry name" value="VPS9"/>
    <property type="match status" value="1"/>
</dbReference>
<proteinExistence type="predicted"/>
<keyword evidence="1" id="KW-0479">Metal-binding</keyword>
<evidence type="ECO:0000256" key="1">
    <source>
        <dbReference type="ARBA" id="ARBA00022723"/>
    </source>
</evidence>
<dbReference type="Proteomes" id="UP000789595">
    <property type="component" value="Unassembled WGS sequence"/>
</dbReference>
<dbReference type="InterPro" id="IPR037191">
    <property type="entry name" value="VPS9_dom_sf"/>
</dbReference>
<accession>A0A8J2SE90</accession>
<evidence type="ECO:0000313" key="6">
    <source>
        <dbReference type="EMBL" id="CAH0370108.1"/>
    </source>
</evidence>
<dbReference type="PROSITE" id="PS51205">
    <property type="entry name" value="VPS9"/>
    <property type="match status" value="1"/>
</dbReference>
<reference evidence="6" key="1">
    <citation type="submission" date="2021-11" db="EMBL/GenBank/DDBJ databases">
        <authorList>
            <consortium name="Genoscope - CEA"/>
            <person name="William W."/>
        </authorList>
    </citation>
    <scope>NUCLEOTIDE SEQUENCE</scope>
</reference>
<dbReference type="SUPFAM" id="SSF109993">
    <property type="entry name" value="VPS9 domain"/>
    <property type="match status" value="1"/>
</dbReference>
<evidence type="ECO:0000259" key="4">
    <source>
        <dbReference type="PROSITE" id="PS50081"/>
    </source>
</evidence>
<name>A0A8J2SE90_9STRA</name>
<evidence type="ECO:0008006" key="8">
    <source>
        <dbReference type="Google" id="ProtNLM"/>
    </source>
</evidence>
<evidence type="ECO:0000313" key="7">
    <source>
        <dbReference type="Proteomes" id="UP000789595"/>
    </source>
</evidence>
<feature type="region of interest" description="Disordered" evidence="3">
    <location>
        <begin position="153"/>
        <end position="189"/>
    </location>
</feature>
<comment type="caution">
    <text evidence="6">The sequence shown here is derived from an EMBL/GenBank/DDBJ whole genome shotgun (WGS) entry which is preliminary data.</text>
</comment>
<dbReference type="EMBL" id="CAKKNE010000002">
    <property type="protein sequence ID" value="CAH0370108.1"/>
    <property type="molecule type" value="Genomic_DNA"/>
</dbReference>
<dbReference type="CDD" id="cd00029">
    <property type="entry name" value="C1"/>
    <property type="match status" value="1"/>
</dbReference>
<feature type="compositionally biased region" description="Pro residues" evidence="3">
    <location>
        <begin position="169"/>
        <end position="187"/>
    </location>
</feature>
<feature type="region of interest" description="Disordered" evidence="3">
    <location>
        <begin position="560"/>
        <end position="594"/>
    </location>
</feature>